<dbReference type="AlphaFoldDB" id="A0A1Z5HRD4"/>
<dbReference type="EMBL" id="BDGJ01000051">
    <property type="protein sequence ID" value="GAW92089.1"/>
    <property type="molecule type" value="Genomic_DNA"/>
</dbReference>
<evidence type="ECO:0000259" key="1">
    <source>
        <dbReference type="Pfam" id="PF14742"/>
    </source>
</evidence>
<dbReference type="InterPro" id="IPR032856">
    <property type="entry name" value="GDE_N_bis"/>
</dbReference>
<feature type="domain" description="Mannosylglycerate hydrolase MGH1-like glycoside hydrolase" evidence="2">
    <location>
        <begin position="312"/>
        <end position="616"/>
    </location>
</feature>
<comment type="caution">
    <text evidence="3">The sequence shown here is derived from an EMBL/GenBank/DDBJ whole genome shotgun (WGS) entry which is preliminary data.</text>
</comment>
<accession>A0A1Z5HRD4</accession>
<reference evidence="4" key="1">
    <citation type="journal article" date="2017" name="Appl. Environ. Microbiol.">
        <title>Genomic Analysis of Calderihabitans maritimus KKC1, a Thermophilic, Hydrogenogenic, Carboxydotrophic Bacterium Isolated from Marine Sediment.</title>
        <authorList>
            <person name="Omae K."/>
            <person name="Yoneda Y."/>
            <person name="Fukuyama Y."/>
            <person name="Yoshida T."/>
            <person name="Sako Y."/>
        </authorList>
    </citation>
    <scope>NUCLEOTIDE SEQUENCE [LARGE SCALE GENOMIC DNA]</scope>
    <source>
        <strain evidence="4">KKC1</strain>
    </source>
</reference>
<dbReference type="InterPro" id="IPR054491">
    <property type="entry name" value="MGH1-like_GH"/>
</dbReference>
<dbReference type="Pfam" id="PF14742">
    <property type="entry name" value="GDE_N_bis"/>
    <property type="match status" value="1"/>
</dbReference>
<dbReference type="InterPro" id="IPR012341">
    <property type="entry name" value="6hp_glycosidase-like_sf"/>
</dbReference>
<protein>
    <recommendedName>
        <fullName evidence="5">Amylo-alpha-1,6-glucosidase</fullName>
    </recommendedName>
</protein>
<sequence>MYLESTGRSNEWDVSPSEVQASTEVLKDDEMFITSLPNGLIPYQEKGELGLYYRDTRFLNHLEILLEDKEPLFLSAETKDSHFAKIELTNPELTVNNSKIPMHTIHLRELRVVRDSFFQRLRLVNYNPWPVFLKLTFKFGADFVDIFEVRGILREERGEKLPAKLLRNGILFSYRGLDGITMGTEVIFSPRPKLSVRPDGTGVAEFRLKLAPQRKVYLYTRINAVIEGDPKAQRGKGDTGIAPAFLRAANYQLNKYRRWKEECTKFQTDNTFFNYLFERGVTDLGALNTDYPEWGSILVAGIPWYAAPFGRDALITAWQTLIVNPELAKRSLRFLARLQGEDNNAWRDEKPGKIMHEIRRGEMARRGEVPHTPYYGSVDSTLWFIILLSEVYRWLQDEELVRELAEPLRKCLLWCREYGDLDGDGYIEYRRESERGLTNQGWKDSWDAVVRPDGTLAEAPIALVEVQAYYYLALRRCVELFELLGDRKEAMRCQRQARQLKQKFIQDFWMSDREFLAFALDGKKQPVKTIVSNPGHCLFTGILPANLADKVARRLFEADMFSGWGIRTMSKLEQAYNPMSYHNGSIWPHDNSIIAAGLRCSDQHQLLLRLANSLYEAALSFPYYRLPELFCGFTRRGQTGPVHYPTACDPQAWAVGSLFSLLHSLLGIRSERGDVVICKPLLPQGVNEVLVKNLRVGRGKIDLEFTRKNDKVYCNVLQCEGKVRVVFEP</sequence>
<dbReference type="GO" id="GO:0005975">
    <property type="term" value="P:carbohydrate metabolic process"/>
    <property type="evidence" value="ECO:0007669"/>
    <property type="project" value="InterPro"/>
</dbReference>
<evidence type="ECO:0000313" key="4">
    <source>
        <dbReference type="Proteomes" id="UP000197032"/>
    </source>
</evidence>
<dbReference type="Gene3D" id="1.50.10.10">
    <property type="match status" value="1"/>
</dbReference>
<keyword evidence="4" id="KW-1185">Reference proteome</keyword>
<name>A0A1Z5HRD4_9FIRM</name>
<organism evidence="3 4">
    <name type="scientific">Calderihabitans maritimus</name>
    <dbReference type="NCBI Taxonomy" id="1246530"/>
    <lineage>
        <taxon>Bacteria</taxon>
        <taxon>Bacillati</taxon>
        <taxon>Bacillota</taxon>
        <taxon>Clostridia</taxon>
        <taxon>Neomoorellales</taxon>
        <taxon>Calderihabitantaceae</taxon>
        <taxon>Calderihabitans</taxon>
    </lineage>
</organism>
<proteinExistence type="predicted"/>
<evidence type="ECO:0000313" key="3">
    <source>
        <dbReference type="EMBL" id="GAW92089.1"/>
    </source>
</evidence>
<feature type="domain" description="Putative glycogen debranching enzyme N-terminal" evidence="1">
    <location>
        <begin position="26"/>
        <end position="220"/>
    </location>
</feature>
<dbReference type="SUPFAM" id="SSF48208">
    <property type="entry name" value="Six-hairpin glycosidases"/>
    <property type="match status" value="1"/>
</dbReference>
<dbReference type="OrthoDB" id="9759959at2"/>
<gene>
    <name evidence="3" type="ORF">KKC1_12480</name>
</gene>
<dbReference type="Proteomes" id="UP000197032">
    <property type="component" value="Unassembled WGS sequence"/>
</dbReference>
<evidence type="ECO:0008006" key="5">
    <source>
        <dbReference type="Google" id="ProtNLM"/>
    </source>
</evidence>
<dbReference type="Pfam" id="PF22422">
    <property type="entry name" value="MGH1-like_GH"/>
    <property type="match status" value="1"/>
</dbReference>
<evidence type="ECO:0000259" key="2">
    <source>
        <dbReference type="Pfam" id="PF22422"/>
    </source>
</evidence>
<dbReference type="InterPro" id="IPR008928">
    <property type="entry name" value="6-hairpin_glycosidase_sf"/>
</dbReference>